<feature type="region of interest" description="Disordered" evidence="1">
    <location>
        <begin position="1"/>
        <end position="35"/>
    </location>
</feature>
<dbReference type="EMBL" id="LCZI01000963">
    <property type="protein sequence ID" value="KKZ63589.1"/>
    <property type="molecule type" value="Genomic_DNA"/>
</dbReference>
<accession>A0A0G2J1W8</accession>
<protein>
    <submittedName>
        <fullName evidence="2">Uncharacterized protein</fullName>
    </submittedName>
</protein>
<dbReference type="VEuPathDB" id="FungiDB:EMCG_02126"/>
<proteinExistence type="predicted"/>
<evidence type="ECO:0000313" key="2">
    <source>
        <dbReference type="EMBL" id="KKZ63589.1"/>
    </source>
</evidence>
<gene>
    <name evidence="2" type="ORF">EMCG_02126</name>
</gene>
<name>A0A0G2J1W8_9EURO</name>
<comment type="caution">
    <text evidence="2">The sequence shown here is derived from an EMBL/GenBank/DDBJ whole genome shotgun (WGS) entry which is preliminary data.</text>
</comment>
<evidence type="ECO:0000313" key="3">
    <source>
        <dbReference type="Proteomes" id="UP000034164"/>
    </source>
</evidence>
<evidence type="ECO:0000256" key="1">
    <source>
        <dbReference type="SAM" id="MobiDB-lite"/>
    </source>
</evidence>
<reference evidence="3" key="1">
    <citation type="journal article" date="2015" name="PLoS Genet.">
        <title>The dynamic genome and transcriptome of the human fungal pathogen Blastomyces and close relative Emmonsia.</title>
        <authorList>
            <person name="Munoz J.F."/>
            <person name="Gauthier G.M."/>
            <person name="Desjardins C.A."/>
            <person name="Gallo J.E."/>
            <person name="Holder J."/>
            <person name="Sullivan T.D."/>
            <person name="Marty A.J."/>
            <person name="Carmen J.C."/>
            <person name="Chen Z."/>
            <person name="Ding L."/>
            <person name="Gujja S."/>
            <person name="Magrini V."/>
            <person name="Misas E."/>
            <person name="Mitreva M."/>
            <person name="Priest M."/>
            <person name="Saif S."/>
            <person name="Whiston E.A."/>
            <person name="Young S."/>
            <person name="Zeng Q."/>
            <person name="Goldman W.E."/>
            <person name="Mardis E.R."/>
            <person name="Taylor J.W."/>
            <person name="McEwen J.G."/>
            <person name="Clay O.K."/>
            <person name="Klein B.S."/>
            <person name="Cuomo C.A."/>
        </authorList>
    </citation>
    <scope>NUCLEOTIDE SEQUENCE [LARGE SCALE GENOMIC DNA]</scope>
    <source>
        <strain evidence="3">UAMH 3008</strain>
    </source>
</reference>
<dbReference type="Proteomes" id="UP000034164">
    <property type="component" value="Unassembled WGS sequence"/>
</dbReference>
<organism evidence="2 3">
    <name type="scientific">[Emmonsia] crescens</name>
    <dbReference type="NCBI Taxonomy" id="73230"/>
    <lineage>
        <taxon>Eukaryota</taxon>
        <taxon>Fungi</taxon>
        <taxon>Dikarya</taxon>
        <taxon>Ascomycota</taxon>
        <taxon>Pezizomycotina</taxon>
        <taxon>Eurotiomycetes</taxon>
        <taxon>Eurotiomycetidae</taxon>
        <taxon>Onygenales</taxon>
        <taxon>Ajellomycetaceae</taxon>
        <taxon>Emergomyces</taxon>
    </lineage>
</organism>
<feature type="compositionally biased region" description="Polar residues" evidence="1">
    <location>
        <begin position="16"/>
        <end position="28"/>
    </location>
</feature>
<dbReference type="AlphaFoldDB" id="A0A0G2J1W8"/>
<sequence length="63" mass="6960">MVASIRSESFAVHPADNSTTPATSSSQPVGGILNKPTMTTVAYSDKNDETFIMMHYWEFVQFS</sequence>